<proteinExistence type="predicted"/>
<feature type="transmembrane region" description="Helical" evidence="1">
    <location>
        <begin position="72"/>
        <end position="95"/>
    </location>
</feature>
<evidence type="ECO:0000313" key="4">
    <source>
        <dbReference type="Proteomes" id="UP000199055"/>
    </source>
</evidence>
<sequence length="211" mass="23297">MRGVRQESREARRTRRLGRERRLAELLPHMPPADGPVVLRAGWGGRAAGAAFAAGMLLRGAEPGSGESPGDWIVLVWAALVWAWLCCRMALWRIVADADGVLVRRWLRPRRLPWDRIRTVEHRRDGALEFGTADGERVIAGAFAPPALRLLLRSLRLPATGRRAADRLALMVRQPALRPPRAATGREAGLPLLVWSAVPLGLLVADWFLVG</sequence>
<evidence type="ECO:0000259" key="2">
    <source>
        <dbReference type="Pfam" id="PF10756"/>
    </source>
</evidence>
<dbReference type="RefSeq" id="WP_143071788.1">
    <property type="nucleotide sequence ID" value="NZ_FOET01000009.1"/>
</dbReference>
<name>A0A1H9GPZ3_9ACTN</name>
<feature type="transmembrane region" description="Helical" evidence="1">
    <location>
        <begin position="188"/>
        <end position="210"/>
    </location>
</feature>
<keyword evidence="4" id="KW-1185">Reference proteome</keyword>
<evidence type="ECO:0000256" key="1">
    <source>
        <dbReference type="SAM" id="Phobius"/>
    </source>
</evidence>
<keyword evidence="1" id="KW-1133">Transmembrane helix</keyword>
<organism evidence="3 4">
    <name type="scientific">Streptomyces radiopugnans</name>
    <dbReference type="NCBI Taxonomy" id="403935"/>
    <lineage>
        <taxon>Bacteria</taxon>
        <taxon>Bacillati</taxon>
        <taxon>Actinomycetota</taxon>
        <taxon>Actinomycetes</taxon>
        <taxon>Kitasatosporales</taxon>
        <taxon>Streptomycetaceae</taxon>
        <taxon>Streptomyces</taxon>
    </lineage>
</organism>
<evidence type="ECO:0000313" key="3">
    <source>
        <dbReference type="EMBL" id="SEQ52084.1"/>
    </source>
</evidence>
<keyword evidence="1" id="KW-0812">Transmembrane</keyword>
<dbReference type="STRING" id="403935.SAMN05216481_109140"/>
<dbReference type="AlphaFoldDB" id="A0A1H9GPZ3"/>
<feature type="domain" description="Low molecular weight protein antigen 6 PH" evidence="2">
    <location>
        <begin position="93"/>
        <end position="144"/>
    </location>
</feature>
<accession>A0A1H9GPZ3</accession>
<reference evidence="3 4" key="1">
    <citation type="submission" date="2016-10" db="EMBL/GenBank/DDBJ databases">
        <authorList>
            <person name="de Groot N.N."/>
        </authorList>
    </citation>
    <scope>NUCLEOTIDE SEQUENCE [LARGE SCALE GENOMIC DNA]</scope>
    <source>
        <strain evidence="3 4">CGMCC 4.3519</strain>
    </source>
</reference>
<protein>
    <submittedName>
        <fullName evidence="3">PH domain-containing protein</fullName>
    </submittedName>
</protein>
<dbReference type="EMBL" id="FOET01000009">
    <property type="protein sequence ID" value="SEQ52084.1"/>
    <property type="molecule type" value="Genomic_DNA"/>
</dbReference>
<gene>
    <name evidence="3" type="ORF">SAMN05216481_109140</name>
</gene>
<dbReference type="InterPro" id="IPR019692">
    <property type="entry name" value="CFP-6_PH"/>
</dbReference>
<dbReference type="Pfam" id="PF10756">
    <property type="entry name" value="bPH_6"/>
    <property type="match status" value="1"/>
</dbReference>
<keyword evidence="1" id="KW-0472">Membrane</keyword>
<dbReference type="Proteomes" id="UP000199055">
    <property type="component" value="Unassembled WGS sequence"/>
</dbReference>